<accession>A0ACC3AJM0</accession>
<proteinExistence type="predicted"/>
<dbReference type="EMBL" id="JAPDRQ010000005">
    <property type="protein sequence ID" value="KAJ9664032.1"/>
    <property type="molecule type" value="Genomic_DNA"/>
</dbReference>
<gene>
    <name evidence="1" type="ORF">H2198_000535</name>
</gene>
<protein>
    <submittedName>
        <fullName evidence="1">Uncharacterized protein</fullName>
    </submittedName>
</protein>
<dbReference type="Proteomes" id="UP001172386">
    <property type="component" value="Unassembled WGS sequence"/>
</dbReference>
<evidence type="ECO:0000313" key="2">
    <source>
        <dbReference type="Proteomes" id="UP001172386"/>
    </source>
</evidence>
<keyword evidence="2" id="KW-1185">Reference proteome</keyword>
<name>A0ACC3AJM0_9EURO</name>
<sequence length="1241" mass="134967">MTRTTVPSMAFFSPKALTAALPPNPPPKNVLTTTLFVTNLHCASCVTHVRDTVGPLSGIYGLDVNLVGHTICVQHEPGLAFKITDVLLDAAFEVRHVTTSDFLGRIISSHDVSSKLEELKHHSRLSLFMSRAQKKHIANCKACQATPQQPGLISRTLSIVSRKRKLSHPSDGPSQLEKGFETAGERVEETESGNRSISNLEKRCYVATISVVGMTCASCTTSITNELQQIEYVEDVRVNLLANNAKVTFRGERAWAQKVAEAIEDVGFDASVDEIIQLDGIGNQDTTSKALISIEGMTCGSCVAAVTRGLEEVDGLTSVNVDLIGNCATVHFTSHTSVEKIIEAIEDLGFDASLAELSEAAQVEGDGKDFRTAEFEITGMYCSMCPGKIINKIGEAFGDKVRVVSEASLKTPRLVVEYKPASPELTIRRLKYVIESADPLIVASVYHPPSMEERSQAVQRKESSRILRHLLFTLVAAIPSFVIGIVYMSLVPESDPTRLWFEEPMWVGNAMRMDWAMFITTTPVMFYGASIFHTRALKEIWSLWRPKSKVPVFRRLYRFGSMNLLISAGTSVAYFSSLSILIMEALAPIKTDDSQMRMQSRHSITYFDTVTFLTLFILCGKFLQAYSKSKTGDAVAMLGKLRPNEALLVDMNLKSWEEDVKPQIRQISIDLLEVGDVVSIPHGSSPPTDGVVDQDGTFLFDESSLTGESKPVRKVRGDTILTGSVNVSDPVRIIVKELGGKSMLDQIIAVVRDGQAKRAPVERFADVITSYFTPVITFLAISTWIIWLALGQSGVLPQTWLDVEQGGWAFWSVEFAIAVFVVACPCGLGLAAPTALFVGGGLAAKAGILVQGGGEAFQEASQLDAIVFDKTGTLTEGQMRVTDVQILDQRDEVQKFQLVLHAARALEESSTHPIAKAITKFCDESKSPQDRISISNTEIKEIPGQGMTGTFEFHITDSESSTRYEAAVGNERLLMTLGINDSNLSSKPVPQSGPMQYEQTSSNNYLTTTLGRFHATGCSTAILAFRELSDLSPKKFVPVAVFAITDPLRPEATSVLRLLRSQGVDVHMCTGDNPTTARAIASQLDIPISHIRAGVLPQDKAAYITELQSSSPDGKRKTIAFVGDGTNDTPALTAADVSIALSSGSDVAITSASFILLNSNLTTILHLVRLAERVLLRVKLNFAWAAIYNVALIPVAAGVFFPIAQWRLSPVWAAAAMAGSSVSVVLSSLALKLPEVRFRKG</sequence>
<organism evidence="1 2">
    <name type="scientific">Neophaeococcomyces mojaviensis</name>
    <dbReference type="NCBI Taxonomy" id="3383035"/>
    <lineage>
        <taxon>Eukaryota</taxon>
        <taxon>Fungi</taxon>
        <taxon>Dikarya</taxon>
        <taxon>Ascomycota</taxon>
        <taxon>Pezizomycotina</taxon>
        <taxon>Eurotiomycetes</taxon>
        <taxon>Chaetothyriomycetidae</taxon>
        <taxon>Chaetothyriales</taxon>
        <taxon>Chaetothyriales incertae sedis</taxon>
        <taxon>Neophaeococcomyces</taxon>
    </lineage>
</organism>
<evidence type="ECO:0000313" key="1">
    <source>
        <dbReference type="EMBL" id="KAJ9664032.1"/>
    </source>
</evidence>
<comment type="caution">
    <text evidence="1">The sequence shown here is derived from an EMBL/GenBank/DDBJ whole genome shotgun (WGS) entry which is preliminary data.</text>
</comment>
<reference evidence="1" key="1">
    <citation type="submission" date="2022-10" db="EMBL/GenBank/DDBJ databases">
        <title>Culturing micro-colonial fungi from biological soil crusts in the Mojave desert and describing Neophaeococcomyces mojavensis, and introducing the new genera and species Taxawa tesnikishii.</title>
        <authorList>
            <person name="Kurbessoian T."/>
            <person name="Stajich J.E."/>
        </authorList>
    </citation>
    <scope>NUCLEOTIDE SEQUENCE</scope>
    <source>
        <strain evidence="1">JES_112</strain>
    </source>
</reference>